<comment type="subunit">
    <text evidence="8">Part of the 30S ribosomal subunit. Forms a tight complex with proteins S10 and S14.</text>
</comment>
<name>A0A9D1SVN7_9FIRM</name>
<dbReference type="CDD" id="cd02412">
    <property type="entry name" value="KH-II_30S_S3"/>
    <property type="match status" value="1"/>
</dbReference>
<organism evidence="11 12">
    <name type="scientific">Candidatus Limadaptatus stercoripullorum</name>
    <dbReference type="NCBI Taxonomy" id="2840846"/>
    <lineage>
        <taxon>Bacteria</taxon>
        <taxon>Bacillati</taxon>
        <taxon>Bacillota</taxon>
        <taxon>Clostridia</taxon>
        <taxon>Eubacteriales</taxon>
        <taxon>Candidatus Limadaptatus</taxon>
    </lineage>
</organism>
<protein>
    <recommendedName>
        <fullName evidence="7 8">Small ribosomal subunit protein uS3</fullName>
    </recommendedName>
</protein>
<dbReference type="PANTHER" id="PTHR11760">
    <property type="entry name" value="30S/40S RIBOSOMAL PROTEIN S3"/>
    <property type="match status" value="1"/>
</dbReference>
<dbReference type="FunFam" id="3.30.300.20:FF:000001">
    <property type="entry name" value="30S ribosomal protein S3"/>
    <property type="match status" value="1"/>
</dbReference>
<dbReference type="PROSITE" id="PS00548">
    <property type="entry name" value="RIBOSOMAL_S3"/>
    <property type="match status" value="1"/>
</dbReference>
<dbReference type="Pfam" id="PF00189">
    <property type="entry name" value="Ribosomal_S3_C"/>
    <property type="match status" value="1"/>
</dbReference>
<reference evidence="11" key="2">
    <citation type="journal article" date="2021" name="PeerJ">
        <title>Extensive microbial diversity within the chicken gut microbiome revealed by metagenomics and culture.</title>
        <authorList>
            <person name="Gilroy R."/>
            <person name="Ravi A."/>
            <person name="Getino M."/>
            <person name="Pursley I."/>
            <person name="Horton D.L."/>
            <person name="Alikhan N.F."/>
            <person name="Baker D."/>
            <person name="Gharbi K."/>
            <person name="Hall N."/>
            <person name="Watson M."/>
            <person name="Adriaenssens E.M."/>
            <person name="Foster-Nyarko E."/>
            <person name="Jarju S."/>
            <person name="Secka A."/>
            <person name="Antonio M."/>
            <person name="Oren A."/>
            <person name="Chaudhuri R.R."/>
            <person name="La Ragione R."/>
            <person name="Hildebrand F."/>
            <person name="Pallen M.J."/>
        </authorList>
    </citation>
    <scope>NUCLEOTIDE SEQUENCE</scope>
    <source>
        <strain evidence="11">10406</strain>
    </source>
</reference>
<keyword evidence="5 8" id="KW-0687">Ribonucleoprotein</keyword>
<dbReference type="EMBL" id="DVOE01000002">
    <property type="protein sequence ID" value="HIU98268.1"/>
    <property type="molecule type" value="Genomic_DNA"/>
</dbReference>
<evidence type="ECO:0000256" key="4">
    <source>
        <dbReference type="ARBA" id="ARBA00022980"/>
    </source>
</evidence>
<evidence type="ECO:0000256" key="2">
    <source>
        <dbReference type="ARBA" id="ARBA00022730"/>
    </source>
</evidence>
<dbReference type="InterPro" id="IPR004087">
    <property type="entry name" value="KH_dom"/>
</dbReference>
<dbReference type="GO" id="GO:0003729">
    <property type="term" value="F:mRNA binding"/>
    <property type="evidence" value="ECO:0007669"/>
    <property type="project" value="UniProtKB-UniRule"/>
</dbReference>
<keyword evidence="3 8" id="KW-0694">RNA-binding</keyword>
<dbReference type="InterPro" id="IPR005704">
    <property type="entry name" value="Ribosomal_uS3_bac-typ"/>
</dbReference>
<evidence type="ECO:0000313" key="11">
    <source>
        <dbReference type="EMBL" id="HIU98268.1"/>
    </source>
</evidence>
<evidence type="ECO:0000313" key="12">
    <source>
        <dbReference type="Proteomes" id="UP000886857"/>
    </source>
</evidence>
<dbReference type="Proteomes" id="UP000886857">
    <property type="component" value="Unassembled WGS sequence"/>
</dbReference>
<accession>A0A9D1SVN7</accession>
<evidence type="ECO:0000256" key="1">
    <source>
        <dbReference type="ARBA" id="ARBA00010761"/>
    </source>
</evidence>
<feature type="domain" description="KH type-2" evidence="10">
    <location>
        <begin position="39"/>
        <end position="109"/>
    </location>
</feature>
<dbReference type="PANTHER" id="PTHR11760:SF19">
    <property type="entry name" value="SMALL RIBOSOMAL SUBUNIT PROTEIN US3C"/>
    <property type="match status" value="1"/>
</dbReference>
<comment type="function">
    <text evidence="6 8">Binds the lower part of the 30S subunit head. Binds mRNA in the 70S ribosome, positioning it for translation.</text>
</comment>
<comment type="caution">
    <text evidence="11">The sequence shown here is derived from an EMBL/GenBank/DDBJ whole genome shotgun (WGS) entry which is preliminary data.</text>
</comment>
<comment type="similarity">
    <text evidence="1 8 9">Belongs to the universal ribosomal protein uS3 family.</text>
</comment>
<dbReference type="InterPro" id="IPR009019">
    <property type="entry name" value="KH_sf_prok-type"/>
</dbReference>
<dbReference type="GO" id="GO:0006412">
    <property type="term" value="P:translation"/>
    <property type="evidence" value="ECO:0007669"/>
    <property type="project" value="UniProtKB-UniRule"/>
</dbReference>
<dbReference type="InterPro" id="IPR057258">
    <property type="entry name" value="Ribosomal_uS3"/>
</dbReference>
<dbReference type="Gene3D" id="3.30.300.20">
    <property type="match status" value="1"/>
</dbReference>
<evidence type="ECO:0000256" key="9">
    <source>
        <dbReference type="RuleBase" id="RU003624"/>
    </source>
</evidence>
<dbReference type="InterPro" id="IPR018280">
    <property type="entry name" value="Ribosomal_uS3_CS"/>
</dbReference>
<evidence type="ECO:0000256" key="7">
    <source>
        <dbReference type="ARBA" id="ARBA00035257"/>
    </source>
</evidence>
<dbReference type="InterPro" id="IPR036419">
    <property type="entry name" value="Ribosomal_S3_C_sf"/>
</dbReference>
<dbReference type="InterPro" id="IPR015946">
    <property type="entry name" value="KH_dom-like_a/b"/>
</dbReference>
<dbReference type="GO" id="GO:0003735">
    <property type="term" value="F:structural constituent of ribosome"/>
    <property type="evidence" value="ECO:0007669"/>
    <property type="project" value="InterPro"/>
</dbReference>
<dbReference type="GO" id="GO:0022627">
    <property type="term" value="C:cytosolic small ribosomal subunit"/>
    <property type="evidence" value="ECO:0007669"/>
    <property type="project" value="TreeGrafter"/>
</dbReference>
<gene>
    <name evidence="8 11" type="primary">rpsC</name>
    <name evidence="11" type="ORF">IAC73_00285</name>
</gene>
<proteinExistence type="inferred from homology"/>
<dbReference type="GO" id="GO:0019843">
    <property type="term" value="F:rRNA binding"/>
    <property type="evidence" value="ECO:0007669"/>
    <property type="project" value="UniProtKB-UniRule"/>
</dbReference>
<dbReference type="PROSITE" id="PS50823">
    <property type="entry name" value="KH_TYPE_2"/>
    <property type="match status" value="1"/>
</dbReference>
<reference evidence="11" key="1">
    <citation type="submission" date="2020-10" db="EMBL/GenBank/DDBJ databases">
        <authorList>
            <person name="Gilroy R."/>
        </authorList>
    </citation>
    <scope>NUCLEOTIDE SEQUENCE</scope>
    <source>
        <strain evidence="11">10406</strain>
    </source>
</reference>
<keyword evidence="2 8" id="KW-0699">rRNA-binding</keyword>
<dbReference type="AlphaFoldDB" id="A0A9D1SVN7"/>
<evidence type="ECO:0000256" key="5">
    <source>
        <dbReference type="ARBA" id="ARBA00023274"/>
    </source>
</evidence>
<sequence length="219" mass="23935">MGQKVDPNGMRIGVIREWETKWYADKKTFADNLIEDNKIRKYIKKTYYDAGIPKITIERTAGTVTVDIYTSETAIVIGKAGARVAEISAAVQKLVGAGKKVSINVKEIKHRDADAQLIAESVAKQLENRASYRRAMKQAMGRAMKAGVKGVKIKVSGRLDGAEIAKSETYHDGSIPLQTLRADIQYGVATAHTTFGTIGVKCWIYKGEVLGKNMAGGDQ</sequence>
<dbReference type="HAMAP" id="MF_01309_B">
    <property type="entry name" value="Ribosomal_uS3_B"/>
    <property type="match status" value="1"/>
</dbReference>
<evidence type="ECO:0000256" key="8">
    <source>
        <dbReference type="HAMAP-Rule" id="MF_01309"/>
    </source>
</evidence>
<dbReference type="SMART" id="SM00322">
    <property type="entry name" value="KH"/>
    <property type="match status" value="1"/>
</dbReference>
<keyword evidence="4 8" id="KW-0689">Ribosomal protein</keyword>
<dbReference type="SUPFAM" id="SSF54814">
    <property type="entry name" value="Prokaryotic type KH domain (KH-domain type II)"/>
    <property type="match status" value="1"/>
</dbReference>
<dbReference type="InterPro" id="IPR004044">
    <property type="entry name" value="KH_dom_type_2"/>
</dbReference>
<dbReference type="InterPro" id="IPR001351">
    <property type="entry name" value="Ribosomal_uS3_C"/>
</dbReference>
<dbReference type="SUPFAM" id="SSF54821">
    <property type="entry name" value="Ribosomal protein S3 C-terminal domain"/>
    <property type="match status" value="1"/>
</dbReference>
<dbReference type="Gene3D" id="3.30.1140.32">
    <property type="entry name" value="Ribosomal protein S3, C-terminal domain"/>
    <property type="match status" value="1"/>
</dbReference>
<dbReference type="NCBIfam" id="TIGR01009">
    <property type="entry name" value="rpsC_bact"/>
    <property type="match status" value="1"/>
</dbReference>
<evidence type="ECO:0000256" key="6">
    <source>
        <dbReference type="ARBA" id="ARBA00024998"/>
    </source>
</evidence>
<evidence type="ECO:0000259" key="10">
    <source>
        <dbReference type="PROSITE" id="PS50823"/>
    </source>
</evidence>
<dbReference type="Pfam" id="PF07650">
    <property type="entry name" value="KH_2"/>
    <property type="match status" value="1"/>
</dbReference>
<evidence type="ECO:0000256" key="3">
    <source>
        <dbReference type="ARBA" id="ARBA00022884"/>
    </source>
</evidence>